<dbReference type="AlphaFoldDB" id="A0A1T4QE55"/>
<protein>
    <submittedName>
        <fullName evidence="3">3'-5' exoribonuclease</fullName>
    </submittedName>
</protein>
<name>A0A1T4QE55_9FIRM</name>
<dbReference type="InterPro" id="IPR050798">
    <property type="entry name" value="YhaM_exoribonuc/phosphodiest"/>
</dbReference>
<dbReference type="CDD" id="cd00077">
    <property type="entry name" value="HDc"/>
    <property type="match status" value="1"/>
</dbReference>
<dbReference type="PROSITE" id="PS51831">
    <property type="entry name" value="HD"/>
    <property type="match status" value="1"/>
</dbReference>
<proteinExistence type="predicted"/>
<dbReference type="SMART" id="SM00471">
    <property type="entry name" value="HDc"/>
    <property type="match status" value="1"/>
</dbReference>
<dbReference type="Proteomes" id="UP000189933">
    <property type="component" value="Unassembled WGS sequence"/>
</dbReference>
<organism evidence="3 4">
    <name type="scientific">Carboxydocella sporoproducens DSM 16521</name>
    <dbReference type="NCBI Taxonomy" id="1121270"/>
    <lineage>
        <taxon>Bacteria</taxon>
        <taxon>Bacillati</taxon>
        <taxon>Bacillota</taxon>
        <taxon>Clostridia</taxon>
        <taxon>Eubacteriales</taxon>
        <taxon>Clostridiales Family XVI. Incertae Sedis</taxon>
        <taxon>Carboxydocella</taxon>
    </lineage>
</organism>
<keyword evidence="4" id="KW-1185">Reference proteome</keyword>
<evidence type="ECO:0000259" key="2">
    <source>
        <dbReference type="PROSITE" id="PS51831"/>
    </source>
</evidence>
<sequence length="317" mass="35304">MLKEYAVGQTFIEFLAVKRANIGTTTKGSTYLNCILSDGETEMAAKQWDFVGAPPKENSVIKVEATVEQYQGNPQLIILRWRPSEPKDGVDPKKFIPVSPLSRESAEFQIKNYVNMINHTGIKQMVHACLQGYWDDFFTAPGAVNHHHNYLGGLAEHTIGVVKQALKIAPEDANKDLLIAGALLHDLGKIREYDWKSGCTIAMTSEGRLVGHIGLELMMLAELILELDNETANQLLHLIVSHHGKLEWGSPVEPKTKEAVILHNADLLDVQLWKIARAESEAGDSEWTQKVSGLNREFYIPRKIEIETTSVLSTAGR</sequence>
<dbReference type="EMBL" id="FUXM01000018">
    <property type="protein sequence ID" value="SKA01877.1"/>
    <property type="molecule type" value="Genomic_DNA"/>
</dbReference>
<dbReference type="GO" id="GO:0016787">
    <property type="term" value="F:hydrolase activity"/>
    <property type="evidence" value="ECO:0007669"/>
    <property type="project" value="UniProtKB-KW"/>
</dbReference>
<keyword evidence="1" id="KW-0378">Hydrolase</keyword>
<dbReference type="SUPFAM" id="SSF109604">
    <property type="entry name" value="HD-domain/PDEase-like"/>
    <property type="match status" value="1"/>
</dbReference>
<dbReference type="InterPro" id="IPR006675">
    <property type="entry name" value="HDIG_dom"/>
</dbReference>
<dbReference type="PANTHER" id="PTHR37294:SF1">
    <property type="entry name" value="3'-5' EXORIBONUCLEASE YHAM"/>
    <property type="match status" value="1"/>
</dbReference>
<reference evidence="4" key="1">
    <citation type="submission" date="2017-02" db="EMBL/GenBank/DDBJ databases">
        <authorList>
            <person name="Varghese N."/>
            <person name="Submissions S."/>
        </authorList>
    </citation>
    <scope>NUCLEOTIDE SEQUENCE [LARGE SCALE GENOMIC DNA]</scope>
    <source>
        <strain evidence="4">DSM 16521</strain>
    </source>
</reference>
<gene>
    <name evidence="3" type="ORF">SAMN02745885_01624</name>
</gene>
<dbReference type="GO" id="GO:0031125">
    <property type="term" value="P:rRNA 3'-end processing"/>
    <property type="evidence" value="ECO:0007669"/>
    <property type="project" value="TreeGrafter"/>
</dbReference>
<accession>A0A1T4QE55</accession>
<dbReference type="Pfam" id="PF01966">
    <property type="entry name" value="HD"/>
    <property type="match status" value="1"/>
</dbReference>
<dbReference type="Gene3D" id="1.10.3210.10">
    <property type="entry name" value="Hypothetical protein af1432"/>
    <property type="match status" value="1"/>
</dbReference>
<dbReference type="RefSeq" id="WP_078665677.1">
    <property type="nucleotide sequence ID" value="NZ_FUXM01000018.1"/>
</dbReference>
<dbReference type="OrthoDB" id="9778453at2"/>
<dbReference type="InterPro" id="IPR006674">
    <property type="entry name" value="HD_domain"/>
</dbReference>
<dbReference type="NCBIfam" id="TIGR00277">
    <property type="entry name" value="HDIG"/>
    <property type="match status" value="1"/>
</dbReference>
<evidence type="ECO:0000256" key="1">
    <source>
        <dbReference type="ARBA" id="ARBA00022801"/>
    </source>
</evidence>
<dbReference type="PANTHER" id="PTHR37294">
    <property type="entry name" value="3'-5' EXORIBONUCLEASE YHAM"/>
    <property type="match status" value="1"/>
</dbReference>
<dbReference type="InterPro" id="IPR003607">
    <property type="entry name" value="HD/PDEase_dom"/>
</dbReference>
<evidence type="ECO:0000313" key="4">
    <source>
        <dbReference type="Proteomes" id="UP000189933"/>
    </source>
</evidence>
<feature type="domain" description="HD" evidence="2">
    <location>
        <begin position="154"/>
        <end position="271"/>
    </location>
</feature>
<evidence type="ECO:0000313" key="3">
    <source>
        <dbReference type="EMBL" id="SKA01877.1"/>
    </source>
</evidence>